<dbReference type="PIRSF" id="PIRSF005572">
    <property type="entry name" value="NifS"/>
    <property type="match status" value="1"/>
</dbReference>
<keyword evidence="4" id="KW-0479">Metal-binding</keyword>
<dbReference type="SUPFAM" id="SSF53383">
    <property type="entry name" value="PLP-dependent transferases"/>
    <property type="match status" value="1"/>
</dbReference>
<evidence type="ECO:0000313" key="10">
    <source>
        <dbReference type="EMBL" id="GFG91423.1"/>
    </source>
</evidence>
<dbReference type="GO" id="GO:0031071">
    <property type="term" value="F:cysteine desulfurase activity"/>
    <property type="evidence" value="ECO:0007669"/>
    <property type="project" value="UniProtKB-EC"/>
</dbReference>
<dbReference type="Pfam" id="PF00266">
    <property type="entry name" value="Aminotran_5"/>
    <property type="match status" value="1"/>
</dbReference>
<evidence type="ECO:0000256" key="6">
    <source>
        <dbReference type="ARBA" id="ARBA00023004"/>
    </source>
</evidence>
<evidence type="ECO:0000256" key="7">
    <source>
        <dbReference type="ARBA" id="ARBA00023014"/>
    </source>
</evidence>
<dbReference type="InterPro" id="IPR015421">
    <property type="entry name" value="PyrdxlP-dep_Trfase_major"/>
</dbReference>
<evidence type="ECO:0000259" key="9">
    <source>
        <dbReference type="Pfam" id="PF00266"/>
    </source>
</evidence>
<evidence type="ECO:0000256" key="4">
    <source>
        <dbReference type="ARBA" id="ARBA00022723"/>
    </source>
</evidence>
<keyword evidence="6" id="KW-0408">Iron</keyword>
<name>A0A7I9YSF3_MYCBU</name>
<dbReference type="PANTHER" id="PTHR11601">
    <property type="entry name" value="CYSTEINE DESULFURYLASE FAMILY MEMBER"/>
    <property type="match status" value="1"/>
</dbReference>
<proteinExistence type="inferred from homology"/>
<dbReference type="Gene3D" id="3.40.640.10">
    <property type="entry name" value="Type I PLP-dependent aspartate aminotransferase-like (Major domain)"/>
    <property type="match status" value="1"/>
</dbReference>
<comment type="catalytic activity">
    <reaction evidence="8">
        <text>(sulfur carrier)-H + L-cysteine = (sulfur carrier)-SH + L-alanine</text>
        <dbReference type="Rhea" id="RHEA:43892"/>
        <dbReference type="Rhea" id="RHEA-COMP:14737"/>
        <dbReference type="Rhea" id="RHEA-COMP:14739"/>
        <dbReference type="ChEBI" id="CHEBI:29917"/>
        <dbReference type="ChEBI" id="CHEBI:35235"/>
        <dbReference type="ChEBI" id="CHEBI:57972"/>
        <dbReference type="ChEBI" id="CHEBI:64428"/>
        <dbReference type="EC" id="2.8.1.7"/>
    </reaction>
</comment>
<sequence length="390" mass="40503">MTCYLDYNASTPVDSRILPAVAEAHATFANPASTHHSAGQAAAELIEEARSRVGSFVCRPPQDVIFTSGASEAASIGLLGVMLGAPDRRNVVVSATEHKAIIAAAELGARLSGGEVRRVDVDGEGLVDLDMLLALVDETVAAVAVMGANNETGVVSPVLEVSDIVQRSGAYLFVDATQLAGKAPLEDVAELADLMVLSSHKIYGPKGAGALIANRQVQRTIVPIAAGGGQERGLRGGTQNTPSIVGFGLAAEYAMNEQLSDSVRIGALAEDLFSMIVNDVDGVVLNGSKSHRLSNTLNLQFCGADADAVMASMPEVMVSSGSACQSAVPSPSHVLLAMGRTSLEASESLRISLGRPTTRDEIRVAASSIVKAVNRVRDLTADREPINHDA</sequence>
<dbReference type="GO" id="GO:0051536">
    <property type="term" value="F:iron-sulfur cluster binding"/>
    <property type="evidence" value="ECO:0007669"/>
    <property type="project" value="UniProtKB-KW"/>
</dbReference>
<keyword evidence="5" id="KW-0663">Pyridoxal phosphate</keyword>
<dbReference type="InterPro" id="IPR016454">
    <property type="entry name" value="Cysteine_dSase"/>
</dbReference>
<evidence type="ECO:0000256" key="3">
    <source>
        <dbReference type="ARBA" id="ARBA00022679"/>
    </source>
</evidence>
<evidence type="ECO:0000256" key="8">
    <source>
        <dbReference type="ARBA" id="ARBA00050776"/>
    </source>
</evidence>
<evidence type="ECO:0000256" key="1">
    <source>
        <dbReference type="ARBA" id="ARBA00001933"/>
    </source>
</evidence>
<comment type="similarity">
    <text evidence="2">Belongs to the class-V pyridoxal-phosphate-dependent aminotransferase family. NifS/IscS subfamily.</text>
</comment>
<organism evidence="10 11">
    <name type="scientific">Mycobacterium bourgelatii</name>
    <dbReference type="NCBI Taxonomy" id="1273442"/>
    <lineage>
        <taxon>Bacteria</taxon>
        <taxon>Bacillati</taxon>
        <taxon>Actinomycetota</taxon>
        <taxon>Actinomycetes</taxon>
        <taxon>Mycobacteriales</taxon>
        <taxon>Mycobacteriaceae</taxon>
        <taxon>Mycobacterium</taxon>
    </lineage>
</organism>
<comment type="caution">
    <text evidence="10">The sequence shown here is derived from an EMBL/GenBank/DDBJ whole genome shotgun (WGS) entry which is preliminary data.</text>
</comment>
<keyword evidence="3" id="KW-0808">Transferase</keyword>
<dbReference type="RefSeq" id="WP_163714520.1">
    <property type="nucleotide sequence ID" value="NZ_BLKZ01000001.1"/>
</dbReference>
<dbReference type="EMBL" id="BLKZ01000001">
    <property type="protein sequence ID" value="GFG91423.1"/>
    <property type="molecule type" value="Genomic_DNA"/>
</dbReference>
<dbReference type="Gene3D" id="3.90.1150.10">
    <property type="entry name" value="Aspartate Aminotransferase, domain 1"/>
    <property type="match status" value="1"/>
</dbReference>
<dbReference type="InterPro" id="IPR015424">
    <property type="entry name" value="PyrdxlP-dep_Trfase"/>
</dbReference>
<dbReference type="GO" id="GO:0046872">
    <property type="term" value="F:metal ion binding"/>
    <property type="evidence" value="ECO:0007669"/>
    <property type="project" value="UniProtKB-KW"/>
</dbReference>
<dbReference type="InterPro" id="IPR000192">
    <property type="entry name" value="Aminotrans_V_dom"/>
</dbReference>
<evidence type="ECO:0000313" key="11">
    <source>
        <dbReference type="Proteomes" id="UP000465360"/>
    </source>
</evidence>
<evidence type="ECO:0000256" key="2">
    <source>
        <dbReference type="ARBA" id="ARBA00006490"/>
    </source>
</evidence>
<dbReference type="InterPro" id="IPR015422">
    <property type="entry name" value="PyrdxlP-dep_Trfase_small"/>
</dbReference>
<dbReference type="Proteomes" id="UP000465360">
    <property type="component" value="Unassembled WGS sequence"/>
</dbReference>
<feature type="domain" description="Aminotransferase class V" evidence="9">
    <location>
        <begin position="4"/>
        <end position="362"/>
    </location>
</feature>
<comment type="cofactor">
    <cofactor evidence="1">
        <name>pyridoxal 5'-phosphate</name>
        <dbReference type="ChEBI" id="CHEBI:597326"/>
    </cofactor>
</comment>
<dbReference type="PANTHER" id="PTHR11601:SF34">
    <property type="entry name" value="CYSTEINE DESULFURASE"/>
    <property type="match status" value="1"/>
</dbReference>
<keyword evidence="7" id="KW-0411">Iron-sulfur</keyword>
<keyword evidence="11" id="KW-1185">Reference proteome</keyword>
<dbReference type="AlphaFoldDB" id="A0A7I9YSF3"/>
<evidence type="ECO:0000256" key="5">
    <source>
        <dbReference type="ARBA" id="ARBA00022898"/>
    </source>
</evidence>
<gene>
    <name evidence="10" type="primary">iscS_2</name>
    <name evidence="10" type="ORF">MBOU_34650</name>
</gene>
<reference evidence="10 11" key="1">
    <citation type="journal article" date="2019" name="Emerg. Microbes Infect.">
        <title>Comprehensive subspecies identification of 175 nontuberculous mycobacteria species based on 7547 genomic profiles.</title>
        <authorList>
            <person name="Matsumoto Y."/>
            <person name="Kinjo T."/>
            <person name="Motooka D."/>
            <person name="Nabeya D."/>
            <person name="Jung N."/>
            <person name="Uechi K."/>
            <person name="Horii T."/>
            <person name="Iida T."/>
            <person name="Fujita J."/>
            <person name="Nakamura S."/>
        </authorList>
    </citation>
    <scope>NUCLEOTIDE SEQUENCE [LARGE SCALE GENOMIC DNA]</scope>
    <source>
        <strain evidence="10 11">JCM 30725</strain>
    </source>
</reference>
<accession>A0A7I9YSF3</accession>
<protein>
    <submittedName>
        <fullName evidence="10">Cysteine desulfurase</fullName>
    </submittedName>
</protein>